<evidence type="ECO:0000313" key="4">
    <source>
        <dbReference type="Ensembl" id="ENSCMIP00000028591.1"/>
    </source>
</evidence>
<dbReference type="AlphaFoldDB" id="A0A4W3IM39"/>
<keyword evidence="1 2" id="KW-0175">Coiled coil</keyword>
<reference evidence="5" key="2">
    <citation type="journal article" date="2007" name="PLoS Biol.">
        <title>Survey sequencing and comparative analysis of the elephant shark (Callorhinchus milii) genome.</title>
        <authorList>
            <person name="Venkatesh B."/>
            <person name="Kirkness E.F."/>
            <person name="Loh Y.H."/>
            <person name="Halpern A.L."/>
            <person name="Lee A.P."/>
            <person name="Johnson J."/>
            <person name="Dandona N."/>
            <person name="Viswanathan L.D."/>
            <person name="Tay A."/>
            <person name="Venter J.C."/>
            <person name="Strausberg R.L."/>
            <person name="Brenner S."/>
        </authorList>
    </citation>
    <scope>NUCLEOTIDE SEQUENCE [LARGE SCALE GENOMIC DNA]</scope>
</reference>
<protein>
    <submittedName>
        <fullName evidence="4">Coiled-coil domain-containing protein 166-like</fullName>
    </submittedName>
</protein>
<accession>A0A4W3IM39</accession>
<dbReference type="GeneTree" id="ENSGT00960000187089"/>
<reference evidence="5" key="3">
    <citation type="journal article" date="2014" name="Nature">
        <title>Elephant shark genome provides unique insights into gnathostome evolution.</title>
        <authorList>
            <consortium name="International Elephant Shark Genome Sequencing Consortium"/>
            <person name="Venkatesh B."/>
            <person name="Lee A.P."/>
            <person name="Ravi V."/>
            <person name="Maurya A.K."/>
            <person name="Lian M.M."/>
            <person name="Swann J.B."/>
            <person name="Ohta Y."/>
            <person name="Flajnik M.F."/>
            <person name="Sutoh Y."/>
            <person name="Kasahara M."/>
            <person name="Hoon S."/>
            <person name="Gangu V."/>
            <person name="Roy S.W."/>
            <person name="Irimia M."/>
            <person name="Korzh V."/>
            <person name="Kondrychyn I."/>
            <person name="Lim Z.W."/>
            <person name="Tay B.H."/>
            <person name="Tohari S."/>
            <person name="Kong K.W."/>
            <person name="Ho S."/>
            <person name="Lorente-Galdos B."/>
            <person name="Quilez J."/>
            <person name="Marques-Bonet T."/>
            <person name="Raney B.J."/>
            <person name="Ingham P.W."/>
            <person name="Tay A."/>
            <person name="Hillier L.W."/>
            <person name="Minx P."/>
            <person name="Boehm T."/>
            <person name="Wilson R.K."/>
            <person name="Brenner S."/>
            <person name="Warren W.C."/>
        </authorList>
    </citation>
    <scope>NUCLEOTIDE SEQUENCE [LARGE SCALE GENOMIC DNA]</scope>
</reference>
<dbReference type="PANTHER" id="PTHR14845">
    <property type="entry name" value="COILED-COIL DOMAIN-CONTAINING 166"/>
    <property type="match status" value="1"/>
</dbReference>
<keyword evidence="5" id="KW-1185">Reference proteome</keyword>
<dbReference type="InterPro" id="IPR032777">
    <property type="entry name" value="DUF4515"/>
</dbReference>
<name>A0A4W3IM39_CALMI</name>
<evidence type="ECO:0000256" key="2">
    <source>
        <dbReference type="SAM" id="Coils"/>
    </source>
</evidence>
<evidence type="ECO:0000313" key="5">
    <source>
        <dbReference type="Proteomes" id="UP000314986"/>
    </source>
</evidence>
<reference evidence="4" key="5">
    <citation type="submission" date="2025-09" db="UniProtKB">
        <authorList>
            <consortium name="Ensembl"/>
        </authorList>
    </citation>
    <scope>IDENTIFICATION</scope>
</reference>
<gene>
    <name evidence="4" type="primary">ccdc166</name>
</gene>
<organism evidence="4 5">
    <name type="scientific">Callorhinchus milii</name>
    <name type="common">Ghost shark</name>
    <dbReference type="NCBI Taxonomy" id="7868"/>
    <lineage>
        <taxon>Eukaryota</taxon>
        <taxon>Metazoa</taxon>
        <taxon>Chordata</taxon>
        <taxon>Craniata</taxon>
        <taxon>Vertebrata</taxon>
        <taxon>Chondrichthyes</taxon>
        <taxon>Holocephali</taxon>
        <taxon>Chimaeriformes</taxon>
        <taxon>Callorhinchidae</taxon>
        <taxon>Callorhinchus</taxon>
    </lineage>
</organism>
<evidence type="ECO:0000259" key="3">
    <source>
        <dbReference type="Pfam" id="PF14988"/>
    </source>
</evidence>
<dbReference type="PANTHER" id="PTHR14845:SF0">
    <property type="entry name" value="DUF4515 DOMAIN-CONTAINING PROTEIN"/>
    <property type="match status" value="1"/>
</dbReference>
<feature type="coiled-coil region" evidence="2">
    <location>
        <begin position="3"/>
        <end position="44"/>
    </location>
</feature>
<evidence type="ECO:0000256" key="1">
    <source>
        <dbReference type="ARBA" id="ARBA00023054"/>
    </source>
</evidence>
<feature type="coiled-coil region" evidence="2">
    <location>
        <begin position="71"/>
        <end position="176"/>
    </location>
</feature>
<dbReference type="Proteomes" id="UP000314986">
    <property type="component" value="Unassembled WGS sequence"/>
</dbReference>
<sequence>YTAQKEAIRFDSLVEELKQLKQKIYELRRENEFLEKEAHQTRLESQEYTSYMSKRAQKRQNQIISLTDQNHLELENIKKQKEKILAEYEEKLQELGLVKLEKENELAQINKQIDSLGEFKELRENQLSRISELQKEVMEARAEHAENLHKIKVNFLQEKADYKQNAMKMVKALEKEANREAVCCLIKHIEFIKSENQQLRQELLCQIRRSGVLRARRLELEEQHQQLLREKQYSTKLKRLRCSRLKMPPPPEPTVPSS</sequence>
<feature type="domain" description="DUF4515" evidence="3">
    <location>
        <begin position="45"/>
        <end position="235"/>
    </location>
</feature>
<dbReference type="Pfam" id="PF14988">
    <property type="entry name" value="DUF4515"/>
    <property type="match status" value="1"/>
</dbReference>
<proteinExistence type="predicted"/>
<reference evidence="5" key="1">
    <citation type="journal article" date="2006" name="Science">
        <title>Ancient noncoding elements conserved in the human genome.</title>
        <authorList>
            <person name="Venkatesh B."/>
            <person name="Kirkness E.F."/>
            <person name="Loh Y.H."/>
            <person name="Halpern A.L."/>
            <person name="Lee A.P."/>
            <person name="Johnson J."/>
            <person name="Dandona N."/>
            <person name="Viswanathan L.D."/>
            <person name="Tay A."/>
            <person name="Venter J.C."/>
            <person name="Strausberg R.L."/>
            <person name="Brenner S."/>
        </authorList>
    </citation>
    <scope>NUCLEOTIDE SEQUENCE [LARGE SCALE GENOMIC DNA]</scope>
</reference>
<dbReference type="Ensembl" id="ENSCMIT00000029046.1">
    <property type="protein sequence ID" value="ENSCMIP00000028591.1"/>
    <property type="gene ID" value="ENSCMIG00000012406.1"/>
</dbReference>
<reference evidence="4" key="4">
    <citation type="submission" date="2025-08" db="UniProtKB">
        <authorList>
            <consortium name="Ensembl"/>
        </authorList>
    </citation>
    <scope>IDENTIFICATION</scope>
</reference>